<dbReference type="Proteomes" id="UP001062846">
    <property type="component" value="Chromosome 13"/>
</dbReference>
<accession>A0ACC0LD31</accession>
<protein>
    <submittedName>
        <fullName evidence="1">Uncharacterized protein</fullName>
    </submittedName>
</protein>
<evidence type="ECO:0000313" key="1">
    <source>
        <dbReference type="EMBL" id="KAI8526441.1"/>
    </source>
</evidence>
<organism evidence="1 2">
    <name type="scientific">Rhododendron molle</name>
    <name type="common">Chinese azalea</name>
    <name type="synonym">Azalea mollis</name>
    <dbReference type="NCBI Taxonomy" id="49168"/>
    <lineage>
        <taxon>Eukaryota</taxon>
        <taxon>Viridiplantae</taxon>
        <taxon>Streptophyta</taxon>
        <taxon>Embryophyta</taxon>
        <taxon>Tracheophyta</taxon>
        <taxon>Spermatophyta</taxon>
        <taxon>Magnoliopsida</taxon>
        <taxon>eudicotyledons</taxon>
        <taxon>Gunneridae</taxon>
        <taxon>Pentapetalae</taxon>
        <taxon>asterids</taxon>
        <taxon>Ericales</taxon>
        <taxon>Ericaceae</taxon>
        <taxon>Ericoideae</taxon>
        <taxon>Rhodoreae</taxon>
        <taxon>Rhododendron</taxon>
    </lineage>
</organism>
<comment type="caution">
    <text evidence="1">The sequence shown here is derived from an EMBL/GenBank/DDBJ whole genome shotgun (WGS) entry which is preliminary data.</text>
</comment>
<evidence type="ECO:0000313" key="2">
    <source>
        <dbReference type="Proteomes" id="UP001062846"/>
    </source>
</evidence>
<sequence>MAATEDNSIILRLDDEVEGERRGSDDYCFIGIGEAVPIKPGDDAEFNPQNPPSKPLSVSECFGLIFVSHSTGFCVARTKDIIDSAKEIAEKGSGSSIKELSVVDVPIGQVYILALSADSSTLAACIDGKIHFFSVASLLNKDQSPFFSCSLDNSSCVKDMQWTKKLENYYAVLSNHGNLYYGAGQDPLKNVMDDVDAFDWSLKGNLVAVARKNTLSIMSLKLKEKVRISLSFDSWIGDSNLNFAVKVDSIRWVRPDSIILGCFQLTSDGKEENYLVQVITSKDGKFTNTSSKPIVLSFSDVFEAFVDDIVPFGSGPYMSMSYLSTCELAITANRKSTDQHIVLFGWSLDDRKEAAVIDIVRDTLCPKIALQGNGDDNIVLGLCVDRISQNEKVEVQLGAEYKELSPFCILLCLSLDGKLFMYQVASVAGPSVPPDEVSLLSDEEDDTPTLLSSEDGKPSTSGGLVSKSVQVGLGFQSQGVEKKELLIKEGNGIPVTNAPMRPVNSERLETLSQQNFLVTKVDQDKDGQQSLLSALQGPYFGHLSPKTSYLEEPGPVVIDFSKEETRKLPEGGSSLPGKFSSQSISTTLPRAFDLGKELPENLESASLKGAPSSPTSNAKHAFPVTSDGGFSFVPPGSIQSNRSDTSRTTSSNAHFPGVPLGNFSHAKQAAVSSMAFSSSGKTSYSGGQSASTGPVIAHPLPAIRSSVSSSQQNFAPVNSSKDKFQPSKENYRAASPTRLLNTEPQLSKQFGNVDEMIKELETLLECIEGPGGFRDACTVHYESSVLELEEGIETLFNRCRVGKSIMDERLGEIQLILDNTVQVLARKLYMEGIVKQATDGQYLDLWNRQKLSSELELKQQHISKVNQELTNQLIELERHLNTLELNKFGENDGIQMSQRTFPGRYGSSRNVQSLHSLRNTMTSQLAAAEQLSECLTKQMAVLSIEPPSAKTQNVRRDLFEEIGIPYNSSSFSSPDGKVAGDTHSNKRLLTSSCSDAGKGQSRRNQLSATRGSESETARRRRDSLDRSWASFEPPKTTVKRVPLHEDRAKASADRSALLDKKHVESQMQEGSAVARAELYTTTSALFYSSEGEGIQGRPTKQASMFSSHSAPISSIIARQINARGSFNPTANLSSNGVTLIEKPALAVKNSERSQVELHQTPSVSKRLHGQTLSLQKKPSEMSDSNEEDTYLVKSTFENGNHHPSITKSSFMKSGKGLESPFHYSPAPNLNAEVFHSDTAASKSHSGSLTSSSPMLSTSSSPSSAPVLSSLLLPSSLPDPTEKTSSLPISIGRSSTSSKPGTYGSQTALLSQSSSSSSSFLSSVSSFQVPEKAVPSAIPIPSMNFETESPKRESQHPIPKRTSPTEESSTVQSSSPKNEPGFTFKLESSLPFRPGGEPSANLQSVSKPSFDGMANHTMNAALNSKPGLSFTRDVSAALLSMSGSASGGKSESANVAVTQEDEMDEEAPETSQTNELTLGSLGSFGIVSSPNPTPGKPNPFGGAFGSVVSTPATSPFSMTVPTGELFRPASFSFQSPQPFQPSQLTNFGALSGGLSTGTTPQISAAGSGFGQPAQLGSGQQALGSVLGAFGQSRQLGGVGPGTSPSSASGFSGGLISSPSTGGFASSTGGGFAGAASPGGGFAAAASAGGGFGGITAAGGGFAAPASAGGGFAGAASGGGFPSSGGGFGAFNSQQGSGGFSAFGSSAGGTGRPPSPLFTQMRK</sequence>
<keyword evidence="2" id="KW-1185">Reference proteome</keyword>
<gene>
    <name evidence="1" type="ORF">RHMOL_Rhmol13G0307600</name>
</gene>
<name>A0ACC0LD31_RHOML</name>
<reference evidence="1" key="1">
    <citation type="submission" date="2022-02" db="EMBL/GenBank/DDBJ databases">
        <title>Plant Genome Project.</title>
        <authorList>
            <person name="Zhang R.-G."/>
        </authorList>
    </citation>
    <scope>NUCLEOTIDE SEQUENCE</scope>
    <source>
        <strain evidence="1">AT1</strain>
    </source>
</reference>
<proteinExistence type="predicted"/>
<dbReference type="EMBL" id="CM046400">
    <property type="protein sequence ID" value="KAI8526441.1"/>
    <property type="molecule type" value="Genomic_DNA"/>
</dbReference>